<protein>
    <recommendedName>
        <fullName evidence="9">Pentatricopeptide repeat protein</fullName>
    </recommendedName>
</protein>
<feature type="compositionally biased region" description="Polar residues" evidence="6">
    <location>
        <begin position="437"/>
        <end position="449"/>
    </location>
</feature>
<comment type="subunit">
    <text evidence="4">Binds to mitochondrial small subunit 15S rRNA.</text>
</comment>
<evidence type="ECO:0000256" key="6">
    <source>
        <dbReference type="SAM" id="MobiDB-lite"/>
    </source>
</evidence>
<keyword evidence="2" id="KW-0677">Repeat</keyword>
<evidence type="ECO:0008006" key="9">
    <source>
        <dbReference type="Google" id="ProtNLM"/>
    </source>
</evidence>
<dbReference type="NCBIfam" id="TIGR00756">
    <property type="entry name" value="PPR"/>
    <property type="match status" value="2"/>
</dbReference>
<feature type="compositionally biased region" description="Low complexity" evidence="6">
    <location>
        <begin position="450"/>
        <end position="460"/>
    </location>
</feature>
<dbReference type="EMBL" id="QGDH01000018">
    <property type="protein sequence ID" value="RAR14768.1"/>
    <property type="molecule type" value="Genomic_DNA"/>
</dbReference>
<feature type="repeat" description="PPR" evidence="5">
    <location>
        <begin position="266"/>
        <end position="300"/>
    </location>
</feature>
<dbReference type="Proteomes" id="UP000249619">
    <property type="component" value="Unassembled WGS sequence"/>
</dbReference>
<dbReference type="InterPro" id="IPR011990">
    <property type="entry name" value="TPR-like_helical_dom_sf"/>
</dbReference>
<name>A0A364NBR2_STELY</name>
<dbReference type="InterPro" id="IPR002885">
    <property type="entry name" value="PPR_rpt"/>
</dbReference>
<dbReference type="PROSITE" id="PS51375">
    <property type="entry name" value="PPR"/>
    <property type="match status" value="3"/>
</dbReference>
<evidence type="ECO:0000256" key="5">
    <source>
        <dbReference type="PROSITE-ProRule" id="PRU00708"/>
    </source>
</evidence>
<feature type="region of interest" description="Disordered" evidence="6">
    <location>
        <begin position="431"/>
        <end position="600"/>
    </location>
</feature>
<gene>
    <name evidence="7" type="ORF">DDE83_001800</name>
</gene>
<proteinExistence type="inferred from homology"/>
<evidence type="ECO:0000256" key="3">
    <source>
        <dbReference type="ARBA" id="ARBA00044493"/>
    </source>
</evidence>
<feature type="repeat" description="PPR" evidence="5">
    <location>
        <begin position="78"/>
        <end position="112"/>
    </location>
</feature>
<comment type="function">
    <text evidence="3">Regulates mitochondrial small subunit maturation by controlling 15S rRNA 5'-end processing. Localizes to the 5' precursor of the 15S rRNA in a position that is subsequently occupied by mS47 in the mature yeast mtSSU. Uses structure and sequence-specific RNA recognition, binding to a single-stranded region of the precursor and specifically recognizing bases -6 to -1. The exchange of Ccm1 for mS47 is coupled to the irreversible removal of precursor rRNA that is accompanied by conformational changes of the mitoribosomal proteins uS5m and mS26. These conformational changes signal completion of 5'-end rRNA processing through protection of the mature 5'-end of the 15S rRNA and stabilization of mS47. The removal of the 5' precursor together with the dissociation of Ccm1 may be catalyzed by the 5'-3' exoribonuclease Pet127. Involved in the specific removal of group I introns in mitochondrial encoded transcripts.</text>
</comment>
<dbReference type="Gene3D" id="1.25.40.10">
    <property type="entry name" value="Tetratricopeptide repeat domain"/>
    <property type="match status" value="2"/>
</dbReference>
<feature type="compositionally biased region" description="Basic residues" evidence="6">
    <location>
        <begin position="579"/>
        <end position="590"/>
    </location>
</feature>
<feature type="repeat" description="PPR" evidence="5">
    <location>
        <begin position="301"/>
        <end position="335"/>
    </location>
</feature>
<dbReference type="AlphaFoldDB" id="A0A364NBR2"/>
<dbReference type="Pfam" id="PF13041">
    <property type="entry name" value="PPR_2"/>
    <property type="match status" value="2"/>
</dbReference>
<sequence>MLHYASAFGEAGEVEYALKCLHQLRERYTAVAWEAMLERERLQWTCATILRKSMSTSHDFHQTPSVVAAFVHLGIKMNILLYNIVMHNAMEAGDYSTAFRVYNTLESNGLEPDKHTYSILLHGCTLQSNPAMFESFAQHCSEVAKESKDPWLATDYLYYLYVRHRIDTENEHSPVLLWDAYSKHFSLAPLKPFVASGTINSSHERDENTLDSTLLPPPPVALYLMLQVEIRSALAISNQRVFNLYQRFKSVAAEGGGAAWKSLIRNPTIWNAFLLAFCGKQQFANASQLVRDMTDGPVQPNIYTWNIFMQAFFKTGQVQAAERVFEIMRNRGTDPDQFTYGVLLRGYAKAQLMERIGETMNLVETEQELEPDLLQALASVVNRRQLMLTLERSRLYKEERAQEETDRKAKDERARWQPPLFKAADIVAADAKRDQSGEANTAAAPQTKYSSTASMASAATQDTEDEDVFSFLRDKAADPPDASPISNLSTTASPVSEQPMQQSEKPKSRPKYIALNQLDPETQYRKLQEELGLVEPAESSDTARPPEPQRPLGASLGFKSLLDNSNAGKGVNEASVSKGRSRPKIKRHRLDRPSLATPKE</sequence>
<evidence type="ECO:0000256" key="2">
    <source>
        <dbReference type="ARBA" id="ARBA00022737"/>
    </source>
</evidence>
<dbReference type="PANTHER" id="PTHR47447:SF17">
    <property type="entry name" value="OS12G0638900 PROTEIN"/>
    <property type="match status" value="1"/>
</dbReference>
<comment type="similarity">
    <text evidence="1">Belongs to the CCM1 family.</text>
</comment>
<comment type="caution">
    <text evidence="7">The sequence shown here is derived from an EMBL/GenBank/DDBJ whole genome shotgun (WGS) entry which is preliminary data.</text>
</comment>
<feature type="compositionally biased region" description="Polar residues" evidence="6">
    <location>
        <begin position="484"/>
        <end position="503"/>
    </location>
</feature>
<evidence type="ECO:0000313" key="7">
    <source>
        <dbReference type="EMBL" id="RAR14768.1"/>
    </source>
</evidence>
<evidence type="ECO:0000313" key="8">
    <source>
        <dbReference type="Proteomes" id="UP000249619"/>
    </source>
</evidence>
<keyword evidence="8" id="KW-1185">Reference proteome</keyword>
<organism evidence="7 8">
    <name type="scientific">Stemphylium lycopersici</name>
    <name type="common">Tomato gray leaf spot disease fungus</name>
    <name type="synonym">Thyrospora lycopersici</name>
    <dbReference type="NCBI Taxonomy" id="183478"/>
    <lineage>
        <taxon>Eukaryota</taxon>
        <taxon>Fungi</taxon>
        <taxon>Dikarya</taxon>
        <taxon>Ascomycota</taxon>
        <taxon>Pezizomycotina</taxon>
        <taxon>Dothideomycetes</taxon>
        <taxon>Pleosporomycetidae</taxon>
        <taxon>Pleosporales</taxon>
        <taxon>Pleosporineae</taxon>
        <taxon>Pleosporaceae</taxon>
        <taxon>Stemphylium</taxon>
    </lineage>
</organism>
<evidence type="ECO:0000256" key="4">
    <source>
        <dbReference type="ARBA" id="ARBA00044511"/>
    </source>
</evidence>
<dbReference type="STRING" id="183478.A0A364NBR2"/>
<accession>A0A364NBR2</accession>
<reference evidence="8" key="1">
    <citation type="submission" date="2018-05" db="EMBL/GenBank/DDBJ databases">
        <title>Draft genome sequence of Stemphylium lycopersici strain CIDEFI 213.</title>
        <authorList>
            <person name="Medina R."/>
            <person name="Franco M.E.E."/>
            <person name="Lucentini C.G."/>
            <person name="Saparrat M.C.N."/>
            <person name="Balatti P.A."/>
        </authorList>
    </citation>
    <scope>NUCLEOTIDE SEQUENCE [LARGE SCALE GENOMIC DNA]</scope>
    <source>
        <strain evidence="8">CIDEFI 213</strain>
    </source>
</reference>
<evidence type="ECO:0000256" key="1">
    <source>
        <dbReference type="ARBA" id="ARBA00006192"/>
    </source>
</evidence>
<dbReference type="PANTHER" id="PTHR47447">
    <property type="entry name" value="OS03G0856100 PROTEIN"/>
    <property type="match status" value="1"/>
</dbReference>